<dbReference type="AlphaFoldDB" id="A0A3B1AAY6"/>
<organism evidence="1">
    <name type="scientific">hydrothermal vent metagenome</name>
    <dbReference type="NCBI Taxonomy" id="652676"/>
    <lineage>
        <taxon>unclassified sequences</taxon>
        <taxon>metagenomes</taxon>
        <taxon>ecological metagenomes</taxon>
    </lineage>
</organism>
<dbReference type="EMBL" id="UOFU01000300">
    <property type="protein sequence ID" value="VAX02926.1"/>
    <property type="molecule type" value="Genomic_DNA"/>
</dbReference>
<reference evidence="1" key="1">
    <citation type="submission" date="2018-06" db="EMBL/GenBank/DDBJ databases">
        <authorList>
            <person name="Zhirakovskaya E."/>
        </authorList>
    </citation>
    <scope>NUCLEOTIDE SEQUENCE</scope>
</reference>
<name>A0A3B1AAY6_9ZZZZ</name>
<proteinExistence type="predicted"/>
<accession>A0A3B1AAY6</accession>
<evidence type="ECO:0000313" key="1">
    <source>
        <dbReference type="EMBL" id="VAX02926.1"/>
    </source>
</evidence>
<gene>
    <name evidence="1" type="ORF">MNBD_GAMMA20-1754</name>
</gene>
<sequence length="118" mass="13074">MAMEHTVTVKLLNIMAYTWPLWAELYEGVCSNARIDPASHHKPSLVMNHVVIIRLTHPIGVATVKNINALVPTFTATMPAPALKAKLLDSPFPVAIRFVLIVYITNTTAHIDKYQTIA</sequence>
<protein>
    <submittedName>
        <fullName evidence="1">Uncharacterized protein</fullName>
    </submittedName>
</protein>